<reference evidence="2 3" key="1">
    <citation type="submission" date="2006-02" db="EMBL/GenBank/DDBJ databases">
        <authorList>
            <person name="Pinhassi J."/>
            <person name="Pedros-Alio C."/>
            <person name="Ferriera S."/>
            <person name="Johnson J."/>
            <person name="Kravitz S."/>
            <person name="Halpern A."/>
            <person name="Remington K."/>
            <person name="Beeson K."/>
            <person name="Tran B."/>
            <person name="Rogers Y.-H."/>
            <person name="Friedman R."/>
            <person name="Venter J.C."/>
        </authorList>
    </citation>
    <scope>NUCLEOTIDE SEQUENCE [LARGE SCALE GENOMIC DNA]</scope>
    <source>
        <strain evidence="2 3">MED92</strain>
    </source>
</reference>
<dbReference type="Gene3D" id="2.60.120.1440">
    <property type="match status" value="1"/>
</dbReference>
<gene>
    <name evidence="2" type="ORF">MED92_09586</name>
</gene>
<keyword evidence="3" id="KW-1185">Reference proteome</keyword>
<proteinExistence type="predicted"/>
<organism evidence="2 3">
    <name type="scientific">Neptuniibacter caesariensis</name>
    <dbReference type="NCBI Taxonomy" id="207954"/>
    <lineage>
        <taxon>Bacteria</taxon>
        <taxon>Pseudomonadati</taxon>
        <taxon>Pseudomonadota</taxon>
        <taxon>Gammaproteobacteria</taxon>
        <taxon>Oceanospirillales</taxon>
        <taxon>Oceanospirillaceae</taxon>
        <taxon>Neptuniibacter</taxon>
    </lineage>
</organism>
<dbReference type="AlphaFoldDB" id="A0A7U8C4K4"/>
<accession>A0A7U8C4K4</accession>
<evidence type="ECO:0000313" key="2">
    <source>
        <dbReference type="EMBL" id="EAR60646.1"/>
    </source>
</evidence>
<dbReference type="PANTHER" id="PTHR38731">
    <property type="entry name" value="LIPL45-RELATED LIPOPROTEIN-RELATED"/>
    <property type="match status" value="1"/>
</dbReference>
<dbReference type="InterPro" id="IPR006860">
    <property type="entry name" value="FecR"/>
</dbReference>
<dbReference type="OrthoDB" id="7028389at2"/>
<dbReference type="EMBL" id="AAOW01000015">
    <property type="protein sequence ID" value="EAR60646.1"/>
    <property type="molecule type" value="Genomic_DNA"/>
</dbReference>
<dbReference type="Pfam" id="PF04773">
    <property type="entry name" value="FecR"/>
    <property type="match status" value="1"/>
</dbReference>
<sequence length="215" mass="23918">MLKPKGFIYLTIIFSLFTGAATASEIGKVVLTLGSPLVERSGQHLFIKRNSPLYTSDTLITPVGSKVLFRLKDKTTISLAENSEFELSRYEFDEETSDVSFKMLKGAFRTLTGSIGKQQNPKFEIHTPVATIGVRGTEFWGGLIFSDALDVTMLEGKGVYIKNEHGQVEILKPGDGTKVFPGKQPNPVSKWTKEMLNKAAEATRVKEPTKNHWEY</sequence>
<name>A0A7U8C4K4_NEPCE</name>
<dbReference type="Proteomes" id="UP000002171">
    <property type="component" value="Unassembled WGS sequence"/>
</dbReference>
<protein>
    <recommendedName>
        <fullName evidence="1">FecR protein domain-containing protein</fullName>
    </recommendedName>
</protein>
<comment type="caution">
    <text evidence="2">The sequence shown here is derived from an EMBL/GenBank/DDBJ whole genome shotgun (WGS) entry which is preliminary data.</text>
</comment>
<dbReference type="RefSeq" id="WP_007019585.1">
    <property type="nucleotide sequence ID" value="NZ_CH724125.1"/>
</dbReference>
<evidence type="ECO:0000313" key="3">
    <source>
        <dbReference type="Proteomes" id="UP000002171"/>
    </source>
</evidence>
<evidence type="ECO:0000259" key="1">
    <source>
        <dbReference type="Pfam" id="PF04773"/>
    </source>
</evidence>
<feature type="domain" description="FecR protein" evidence="1">
    <location>
        <begin position="57"/>
        <end position="157"/>
    </location>
</feature>